<comment type="caution">
    <text evidence="18">Lacks conserved residue(s) required for the propagation of feature annotation.</text>
</comment>
<evidence type="ECO:0000313" key="31">
    <source>
        <dbReference type="Proteomes" id="UP000097738"/>
    </source>
</evidence>
<dbReference type="Proteomes" id="UP000143007">
    <property type="component" value="Genome"/>
</dbReference>
<evidence type="ECO:0000313" key="35">
    <source>
        <dbReference type="Proteomes" id="UP000149392"/>
    </source>
</evidence>
<evidence type="ECO:0000313" key="24">
    <source>
        <dbReference type="EMBL" id="ALT55011.1"/>
    </source>
</evidence>
<evidence type="ECO:0000256" key="1">
    <source>
        <dbReference type="ARBA" id="ARBA00022504"/>
    </source>
</evidence>
<feature type="zinc finger region" evidence="18">
    <location>
        <begin position="57"/>
        <end position="93"/>
    </location>
</feature>
<comment type="subcellular location">
    <subcellularLocation>
        <location evidence="18">Host cytoplasm</location>
    </subcellularLocation>
    <subcellularLocation>
        <location evidence="18">Host nucleus</location>
    </subcellularLocation>
    <text evidence="18">Predominantly found in the host nucleus.</text>
</comment>
<dbReference type="GO" id="GO:0008270">
    <property type="term" value="F:zinc ion binding"/>
    <property type="evidence" value="ECO:0007669"/>
    <property type="project" value="UniProtKB-KW"/>
</dbReference>
<dbReference type="Proteomes" id="UP000149392">
    <property type="component" value="Genome"/>
</dbReference>
<dbReference type="HAMAP" id="MF_04004">
    <property type="entry name" value="PPV_E7"/>
    <property type="match status" value="1"/>
</dbReference>
<evidence type="ECO:0000256" key="4">
    <source>
        <dbReference type="ARBA" id="ARBA00022581"/>
    </source>
</evidence>
<organism evidence="21 35">
    <name type="scientific">Human papillomavirus 73</name>
    <dbReference type="NCBI Taxonomy" id="51033"/>
    <lineage>
        <taxon>Viruses</taxon>
        <taxon>Monodnaviria</taxon>
        <taxon>Shotokuvirae</taxon>
        <taxon>Cossaviricota</taxon>
        <taxon>Papovaviricetes</taxon>
        <taxon>Zurhausenvirales</taxon>
        <taxon>Papillomaviridae</taxon>
        <taxon>Firstpapillomavirinae</taxon>
        <taxon>Alphapapillomavirus</taxon>
        <taxon>Alphapapillomavirus 11</taxon>
    </lineage>
</organism>
<feature type="short sequence motif" description="Nuclear export signal" evidence="18">
    <location>
        <begin position="75"/>
        <end position="83"/>
    </location>
</feature>
<name>A0A0P0EAR3_HPV73</name>
<evidence type="ECO:0000313" key="32">
    <source>
        <dbReference type="Proteomes" id="UP000114266"/>
    </source>
</evidence>
<comment type="function">
    <text evidence="19">E7 protein has both transforming and trans-activating activities.</text>
</comment>
<comment type="subunit">
    <text evidence="18">Homodimer. Homooligomer. Interacts with host RB1; this interaction induces dissociation of RB1-E2F1 complex thereby disrupting RB1 activity. Interacts with host EP300; this interaction represses EP300 transcriptional activity. Interacts with protein E2; this interaction inhibits E7 oncogenic activity. Interacts with host TMEM173/STING; this interaction impairs the ability of TMEM173/STING to sense cytosolic DNA and promote the production of type I interferon (IFN-alpha and IFN-beta).</text>
</comment>
<evidence type="ECO:0000256" key="7">
    <source>
        <dbReference type="ARBA" id="ARBA00022771"/>
    </source>
</evidence>
<dbReference type="EMBL" id="LR861989">
    <property type="protein sequence ID" value="CAD1813947.1"/>
    <property type="molecule type" value="Genomic_DNA"/>
</dbReference>
<dbReference type="Gene3D" id="3.30.160.330">
    <property type="match status" value="1"/>
</dbReference>
<dbReference type="EMBL" id="KU298937">
    <property type="protein sequence ID" value="ALT55027.1"/>
    <property type="molecule type" value="Genomic_DNA"/>
</dbReference>
<evidence type="ECO:0000313" key="30">
    <source>
        <dbReference type="EMBL" id="CAD1813947.1"/>
    </source>
</evidence>
<dbReference type="GO" id="GO:0039502">
    <property type="term" value="P:symbiont-mediated suppression of host type I interferon-mediated signaling pathway"/>
    <property type="evidence" value="ECO:0007669"/>
    <property type="project" value="UniProtKB-UniRule"/>
</dbReference>
<evidence type="ECO:0000256" key="3">
    <source>
        <dbReference type="ARBA" id="ARBA00022562"/>
    </source>
</evidence>
<evidence type="ECO:0000256" key="5">
    <source>
        <dbReference type="ARBA" id="ARBA00022632"/>
    </source>
</evidence>
<evidence type="ECO:0000256" key="10">
    <source>
        <dbReference type="ARBA" id="ARBA00023015"/>
    </source>
</evidence>
<keyword evidence="4 18" id="KW-0945">Host-virus interaction</keyword>
<sequence length="97" mass="10926">MHGKKTTLQDITLDLKPTTEIDLTCYESLDNSEDEDETDSHLDRQAERECYRIVTDCTKCQCTVCLAIESNKADLRVIEDLLMGALGIVCPNCSRNL</sequence>
<dbReference type="Proteomes" id="UP000145701">
    <property type="component" value="Genome"/>
</dbReference>
<dbReference type="GO" id="GO:0006351">
    <property type="term" value="P:DNA-templated transcription"/>
    <property type="evidence" value="ECO:0007669"/>
    <property type="project" value="UniProtKB-UniRule"/>
</dbReference>
<dbReference type="GO" id="GO:0019904">
    <property type="term" value="F:protein domain specific binding"/>
    <property type="evidence" value="ECO:0007669"/>
    <property type="project" value="UniProtKB-UniRule"/>
</dbReference>
<evidence type="ECO:0000313" key="20">
    <source>
        <dbReference type="EMBL" id="ALJ32572.1"/>
    </source>
</evidence>
<evidence type="ECO:0000313" key="29">
    <source>
        <dbReference type="EMBL" id="CAD1813817.1"/>
    </source>
</evidence>
<evidence type="ECO:0000256" key="15">
    <source>
        <dbReference type="ARBA" id="ARBA00023258"/>
    </source>
</evidence>
<evidence type="ECO:0000256" key="19">
    <source>
        <dbReference type="PIRNR" id="PIRNR003407"/>
    </source>
</evidence>
<dbReference type="EMBL" id="KF436829">
    <property type="protein sequence ID" value="ALJ32588.1"/>
    <property type="molecule type" value="Genomic_DNA"/>
</dbReference>
<keyword evidence="6 18" id="KW-0479">Metal-binding</keyword>
<dbReference type="EMBL" id="LR861881">
    <property type="protein sequence ID" value="CAD1807332.1"/>
    <property type="molecule type" value="Genomic_DNA"/>
</dbReference>
<evidence type="ECO:0000313" key="22">
    <source>
        <dbReference type="EMBL" id="ALJ32588.1"/>
    </source>
</evidence>
<evidence type="ECO:0000313" key="33">
    <source>
        <dbReference type="Proteomes" id="UP000123584"/>
    </source>
</evidence>
<evidence type="ECO:0000256" key="16">
    <source>
        <dbReference type="ARBA" id="ARBA00023280"/>
    </source>
</evidence>
<evidence type="ECO:0000313" key="26">
    <source>
        <dbReference type="EMBL" id="ALT55027.1"/>
    </source>
</evidence>
<keyword evidence="9 18" id="KW-0862">Zinc</keyword>
<dbReference type="Proteomes" id="UP000123584">
    <property type="component" value="Genome"/>
</dbReference>
<dbReference type="GO" id="GO:0039645">
    <property type="term" value="P:symbiont-mediated perturbation of host cell cycle G1/S transition checkpoint"/>
    <property type="evidence" value="ECO:0007669"/>
    <property type="project" value="UniProtKB-UniRule"/>
</dbReference>
<dbReference type="EMBL" id="KU298936">
    <property type="protein sequence ID" value="ALT55019.1"/>
    <property type="molecule type" value="Genomic_DNA"/>
</dbReference>
<dbReference type="EMBL" id="LR861971">
    <property type="protein sequence ID" value="CAD1813817.1"/>
    <property type="molecule type" value="Genomic_DNA"/>
</dbReference>
<comment type="domain">
    <text evidence="18">The E7 terminal domain is an intrinsically disordered domain, whose flexibility and conformational transitions confer target adaptability to the oncoprotein. It allows adaptation to a variety of protein targets and exposes the PEST degradation sequence that regulates its turnover in the cell.</text>
</comment>
<proteinExistence type="inferred from homology"/>
<evidence type="ECO:0000256" key="13">
    <source>
        <dbReference type="ARBA" id="ARBA00023163"/>
    </source>
</evidence>
<evidence type="ECO:0000313" key="27">
    <source>
        <dbReference type="EMBL" id="CAD1807332.1"/>
    </source>
</evidence>
<feature type="short sequence motif" description="LXCXE motif; interaction with host RB1 and TMEM173/STING" evidence="18">
    <location>
        <begin position="23"/>
        <end position="27"/>
    </location>
</feature>
<keyword evidence="7 18" id="KW-0863">Zinc-finger</keyword>
<dbReference type="GO" id="GO:0030430">
    <property type="term" value="C:host cell cytoplasm"/>
    <property type="evidence" value="ECO:0007669"/>
    <property type="project" value="UniProtKB-SubCell"/>
</dbReference>
<dbReference type="GO" id="GO:0052170">
    <property type="term" value="P:symbiont-mediated suppression of host innate immune response"/>
    <property type="evidence" value="ECO:0007669"/>
    <property type="project" value="UniProtKB-KW"/>
</dbReference>
<dbReference type="EMBL" id="KU298934">
    <property type="protein sequence ID" value="ALT55003.1"/>
    <property type="molecule type" value="Genomic_DNA"/>
</dbReference>
<organismHost>
    <name type="scientific">Homo sapiens</name>
    <name type="common">Human</name>
    <dbReference type="NCBI Taxonomy" id="9606"/>
</organismHost>
<dbReference type="GO" id="GO:0042025">
    <property type="term" value="C:host cell nucleus"/>
    <property type="evidence" value="ECO:0007669"/>
    <property type="project" value="UniProtKB-SubCell"/>
</dbReference>
<keyword evidence="1 18" id="KW-1121">Modulation of host cell cycle by virus</keyword>
<evidence type="ECO:0000313" key="23">
    <source>
        <dbReference type="EMBL" id="ALT55003.1"/>
    </source>
</evidence>
<comment type="similarity">
    <text evidence="18 19">Belongs to the papillomaviridae E7 protein family.</text>
</comment>
<dbReference type="EMBL" id="KF436828">
    <property type="protein sequence ID" value="ALJ32580.1"/>
    <property type="molecule type" value="Genomic_DNA"/>
</dbReference>
<keyword evidence="10 18" id="KW-0805">Transcription regulation</keyword>
<keyword evidence="5 18" id="KW-1090">Inhibition of host innate immune response by virus</keyword>
<reference evidence="27" key="3">
    <citation type="submission" date="2020-07" db="EMBL/GenBank/DDBJ databases">
        <authorList>
            <person name="Wienecke-Baldacchino K A."/>
        </authorList>
    </citation>
    <scope>NUCLEOTIDE SEQUENCE</scope>
    <source>
        <strain evidence="28">LNS0328678_HPV73</strain>
        <strain evidence="27">LNS3785675_HPV73</strain>
        <strain evidence="29">LNS5920700_HPV73</strain>
        <strain evidence="30">LNS6514701_HPV73</strain>
    </source>
</reference>
<dbReference type="SUPFAM" id="SSF161234">
    <property type="entry name" value="E7 C-terminal domain-like"/>
    <property type="match status" value="1"/>
</dbReference>
<dbReference type="GO" id="GO:0003677">
    <property type="term" value="F:DNA binding"/>
    <property type="evidence" value="ECO:0007669"/>
    <property type="project" value="UniProtKB-UniRule"/>
</dbReference>
<evidence type="ECO:0000313" key="34">
    <source>
        <dbReference type="Proteomes" id="UP000143007"/>
    </source>
</evidence>
<protein>
    <recommendedName>
        <fullName evidence="18 19">Protein E7</fullName>
    </recommendedName>
</protein>
<evidence type="ECO:0000256" key="8">
    <source>
        <dbReference type="ARBA" id="ARBA00022830"/>
    </source>
</evidence>
<comment type="function">
    <text evidence="18">Plays a role in viral genome replication by driving entry of quiescent cells into the cell cycle. Stimulation of progression from G1 to S phase allows the virus to efficiently use the cellular DNA replicating machinery to achieve viral genome replication. E7 protein has both transforming and trans-activating activities. Induces the disassembly of the E2F1 transcription factor from RB1, with subsequent transcriptional activation of E2F1-regulated S-phase genes. Interferes with host histone deacetylation mediated by HDAC1 and HDAC2, leading to transcription activation. Plays also a role in the inhibition of both antiviral and antiproliferative functions of host interferon alpha. Interaction with host TMEM173/STING impairs the ability of TMEM173/STING to sense cytosolic DNA and promote the production of type I interferon (IFN-alpha and IFN-beta).</text>
</comment>
<dbReference type="EMBL" id="KU298935">
    <property type="protein sequence ID" value="ALT55011.1"/>
    <property type="molecule type" value="Genomic_DNA"/>
</dbReference>
<keyword evidence="17 18" id="KW-1078">G1/S host cell cycle checkpoint dysregulation by virus</keyword>
<keyword evidence="3 18" id="KW-1048">Host nucleus</keyword>
<accession>A0A0P0EAR3</accession>
<evidence type="ECO:0000256" key="12">
    <source>
        <dbReference type="ARBA" id="ARBA00023159"/>
    </source>
</evidence>
<keyword evidence="13 18" id="KW-0804">Transcription</keyword>
<evidence type="ECO:0000256" key="6">
    <source>
        <dbReference type="ARBA" id="ARBA00022723"/>
    </source>
</evidence>
<evidence type="ECO:0000313" key="28">
    <source>
        <dbReference type="EMBL" id="CAD1807727.1"/>
    </source>
</evidence>
<keyword evidence="2 18" id="KW-0244">Early protein</keyword>
<evidence type="ECO:0000313" key="25">
    <source>
        <dbReference type="EMBL" id="ALT55019.1"/>
    </source>
</evidence>
<dbReference type="Proteomes" id="UP000132224">
    <property type="component" value="Genome"/>
</dbReference>
<evidence type="ECO:0000256" key="11">
    <source>
        <dbReference type="ARBA" id="ARBA00023125"/>
    </source>
</evidence>
<evidence type="ECO:0000256" key="18">
    <source>
        <dbReference type="HAMAP-Rule" id="MF_04004"/>
    </source>
</evidence>
<dbReference type="EMBL" id="KF436827">
    <property type="protein sequence ID" value="ALJ32572.1"/>
    <property type="molecule type" value="Genomic_DNA"/>
</dbReference>
<evidence type="ECO:0000256" key="9">
    <source>
        <dbReference type="ARBA" id="ARBA00022833"/>
    </source>
</evidence>
<dbReference type="EMBL" id="LR861936">
    <property type="protein sequence ID" value="CAD1807727.1"/>
    <property type="molecule type" value="Genomic_DNA"/>
</dbReference>
<evidence type="ECO:0000256" key="2">
    <source>
        <dbReference type="ARBA" id="ARBA00022518"/>
    </source>
</evidence>
<dbReference type="Pfam" id="PF00527">
    <property type="entry name" value="E7"/>
    <property type="match status" value="1"/>
</dbReference>
<gene>
    <name evidence="18 21" type="primary">E7</name>
</gene>
<dbReference type="PIRSF" id="PIRSF003407">
    <property type="entry name" value="Papvi_E7"/>
    <property type="match status" value="1"/>
</dbReference>
<keyword evidence="16 18" id="KW-0899">Viral immunoevasion</keyword>
<reference evidence="33 34" key="1">
    <citation type="journal article" date="2013" name="Virology">
        <title>Human papillomavirus genome variants.</title>
        <authorList>
            <person name="Burk R.D."/>
            <person name="Harari A."/>
            <person name="Chen Z."/>
        </authorList>
    </citation>
    <scope>NUCLEOTIDE SEQUENCE [LARGE SCALE GENOMIC DNA]</scope>
    <source>
        <strain evidence="22">QV23185</strain>
        <strain evidence="21">QV24266</strain>
        <strain evidence="20">QV33666</strain>
    </source>
</reference>
<dbReference type="Proteomes" id="UP000097738">
    <property type="component" value="Genome"/>
</dbReference>
<dbReference type="InterPro" id="IPR000148">
    <property type="entry name" value="Papilloma_E7"/>
</dbReference>
<evidence type="ECO:0000256" key="14">
    <source>
        <dbReference type="ARBA" id="ARBA00023200"/>
    </source>
</evidence>
<keyword evidence="15" id="KW-0922">Interferon antiviral system evasion</keyword>
<keyword evidence="12 18" id="KW-0010">Activator</keyword>
<evidence type="ECO:0000256" key="17">
    <source>
        <dbReference type="ARBA" id="ARBA00023309"/>
    </source>
</evidence>
<dbReference type="GO" id="GO:0003700">
    <property type="term" value="F:DNA-binding transcription factor activity"/>
    <property type="evidence" value="ECO:0007669"/>
    <property type="project" value="UniProtKB-UniRule"/>
</dbReference>
<reference evidence="31 32" key="2">
    <citation type="journal article" date="2016" name="Virology">
        <title>Identification of novel human papillomavirus lineages and sublineages in HIV/HPV-coinfected pregnant women by next-generation sequencing.</title>
        <authorList>
            <person name="Siqueira J.D."/>
            <person name="Alves B.M."/>
            <person name="Prellwitz I.M."/>
            <person name="Furtado C."/>
            <person name="Meyrelles A.R."/>
            <person name="Machado E.S."/>
            <person name="Seuanez H.N."/>
            <person name="Soares M.A."/>
            <person name="Soares E.A."/>
        </authorList>
    </citation>
    <scope>NUCLEOTIDE SEQUENCE [LARGE SCALE GENOMIC DNA]</scope>
    <source>
        <strain evidence="26">118B.73</strain>
        <strain evidence="23">58A.73</strain>
        <strain evidence="24">58B.73</strain>
        <strain evidence="25">58C.73</strain>
    </source>
</reference>
<keyword evidence="11 18" id="KW-0238">DNA-binding</keyword>
<comment type="PTM">
    <text evidence="18">Highly phosphorylated.</text>
</comment>
<keyword evidence="14 18" id="KW-1035">Host cytoplasm</keyword>
<keyword evidence="8 18" id="KW-1114">Inhibition of host interferon signaling pathway by virus</keyword>
<evidence type="ECO:0000313" key="21">
    <source>
        <dbReference type="EMBL" id="ALJ32580.1"/>
    </source>
</evidence>
<dbReference type="Proteomes" id="UP000114266">
    <property type="component" value="Genome"/>
</dbReference>